<dbReference type="Pfam" id="PF03798">
    <property type="entry name" value="TRAM_LAG1_CLN8"/>
    <property type="match status" value="1"/>
</dbReference>
<dbReference type="GO" id="GO:0097035">
    <property type="term" value="P:regulation of membrane lipid distribution"/>
    <property type="evidence" value="ECO:0000318"/>
    <property type="project" value="GO_Central"/>
</dbReference>
<dbReference type="PROSITE" id="PS50922">
    <property type="entry name" value="TLC"/>
    <property type="match status" value="1"/>
</dbReference>
<feature type="transmembrane region" description="Helical" evidence="6">
    <location>
        <begin position="190"/>
        <end position="212"/>
    </location>
</feature>
<dbReference type="GO" id="GO:0005886">
    <property type="term" value="C:plasma membrane"/>
    <property type="evidence" value="ECO:0000318"/>
    <property type="project" value="GO_Central"/>
</dbReference>
<name>A0A7M7PC81_STRPU</name>
<evidence type="ECO:0000256" key="3">
    <source>
        <dbReference type="ARBA" id="ARBA00022989"/>
    </source>
</evidence>
<keyword evidence="3 6" id="KW-1133">Transmembrane helix</keyword>
<keyword evidence="9" id="KW-1185">Reference proteome</keyword>
<feature type="transmembrane region" description="Helical" evidence="6">
    <location>
        <begin position="92"/>
        <end position="116"/>
    </location>
</feature>
<feature type="transmembrane region" description="Helical" evidence="6">
    <location>
        <begin position="128"/>
        <end position="145"/>
    </location>
</feature>
<sequence length="265" mass="30126">MDQIESNLRIHVEAGLNEVPAVWSVVLYTLFGAVLGFQCYNQALNYVPAPEKYSGGNRFKWRNVMASFLHAFLTGTGSAYCLYTSPFILDDLIHNFTPFSEILVSLSTGYFVYDFLDMLAYKKISSSWPLLLHHIVIFTCFGVSLNYKHYIGYAVVALMAEVNSIFLHLRQLLLMSSYPKSSTAFKVNSVVNVTTYIVFRFGVLTWMGWWLSQHTHELPITMSLLAGVGLTVMLSVNFVLFLRLLSSDFLSRRNCKESKDDVMDN</sequence>
<accession>A0A7M7PC81</accession>
<feature type="transmembrane region" description="Helical" evidence="6">
    <location>
        <begin position="151"/>
        <end position="169"/>
    </location>
</feature>
<evidence type="ECO:0000256" key="5">
    <source>
        <dbReference type="PROSITE-ProRule" id="PRU00205"/>
    </source>
</evidence>
<dbReference type="GO" id="GO:0055091">
    <property type="term" value="P:phospholipid homeostasis"/>
    <property type="evidence" value="ECO:0000318"/>
    <property type="project" value="GO_Central"/>
</dbReference>
<dbReference type="SMART" id="SM00724">
    <property type="entry name" value="TLC"/>
    <property type="match status" value="1"/>
</dbReference>
<dbReference type="OMA" id="WMSLWLL"/>
<dbReference type="RefSeq" id="XP_030848272.1">
    <property type="nucleotide sequence ID" value="XM_030992412.1"/>
</dbReference>
<dbReference type="Proteomes" id="UP000007110">
    <property type="component" value="Unassembled WGS sequence"/>
</dbReference>
<feature type="transmembrane region" description="Helical" evidence="6">
    <location>
        <begin position="20"/>
        <end position="40"/>
    </location>
</feature>
<keyword evidence="4 5" id="KW-0472">Membrane</keyword>
<reference evidence="9" key="1">
    <citation type="submission" date="2015-02" db="EMBL/GenBank/DDBJ databases">
        <title>Genome sequencing for Strongylocentrotus purpuratus.</title>
        <authorList>
            <person name="Murali S."/>
            <person name="Liu Y."/>
            <person name="Vee V."/>
            <person name="English A."/>
            <person name="Wang M."/>
            <person name="Skinner E."/>
            <person name="Han Y."/>
            <person name="Muzny D.M."/>
            <person name="Worley K.C."/>
            <person name="Gibbs R.A."/>
        </authorList>
    </citation>
    <scope>NUCLEOTIDE SEQUENCE</scope>
</reference>
<keyword evidence="2 5" id="KW-0812">Transmembrane</keyword>
<dbReference type="AlphaFoldDB" id="A0A7M7PC81"/>
<evidence type="ECO:0000313" key="8">
    <source>
        <dbReference type="EnsemblMetazoa" id="XP_030848272"/>
    </source>
</evidence>
<feature type="transmembrane region" description="Helical" evidence="6">
    <location>
        <begin position="61"/>
        <end position="80"/>
    </location>
</feature>
<dbReference type="PANTHER" id="PTHR13439">
    <property type="entry name" value="CT120 PROTEIN"/>
    <property type="match status" value="1"/>
</dbReference>
<evidence type="ECO:0000256" key="6">
    <source>
        <dbReference type="SAM" id="Phobius"/>
    </source>
</evidence>
<dbReference type="EnsemblMetazoa" id="XM_030992412">
    <property type="protein sequence ID" value="XP_030848272"/>
    <property type="gene ID" value="LOC585019"/>
</dbReference>
<feature type="domain" description="TLC" evidence="7">
    <location>
        <begin position="56"/>
        <end position="254"/>
    </location>
</feature>
<evidence type="ECO:0000256" key="1">
    <source>
        <dbReference type="ARBA" id="ARBA00004141"/>
    </source>
</evidence>
<proteinExistence type="predicted"/>
<dbReference type="GeneID" id="585019"/>
<evidence type="ECO:0000256" key="4">
    <source>
        <dbReference type="ARBA" id="ARBA00023136"/>
    </source>
</evidence>
<dbReference type="InterPro" id="IPR006634">
    <property type="entry name" value="TLC-dom"/>
</dbReference>
<dbReference type="FunCoup" id="A0A7M7PC81">
    <property type="interactions" value="57"/>
</dbReference>
<dbReference type="InterPro" id="IPR050846">
    <property type="entry name" value="TLCD"/>
</dbReference>
<dbReference type="GO" id="GO:0007009">
    <property type="term" value="P:plasma membrane organization"/>
    <property type="evidence" value="ECO:0000318"/>
    <property type="project" value="GO_Central"/>
</dbReference>
<dbReference type="PANTHER" id="PTHR13439:SF4">
    <property type="entry name" value="TLC DOMAIN-CONTAINING PROTEIN"/>
    <property type="match status" value="1"/>
</dbReference>
<evidence type="ECO:0000313" key="9">
    <source>
        <dbReference type="Proteomes" id="UP000007110"/>
    </source>
</evidence>
<organism evidence="8 9">
    <name type="scientific">Strongylocentrotus purpuratus</name>
    <name type="common">Purple sea urchin</name>
    <dbReference type="NCBI Taxonomy" id="7668"/>
    <lineage>
        <taxon>Eukaryota</taxon>
        <taxon>Metazoa</taxon>
        <taxon>Echinodermata</taxon>
        <taxon>Eleutherozoa</taxon>
        <taxon>Echinozoa</taxon>
        <taxon>Echinoidea</taxon>
        <taxon>Euechinoidea</taxon>
        <taxon>Echinacea</taxon>
        <taxon>Camarodonta</taxon>
        <taxon>Echinidea</taxon>
        <taxon>Strongylocentrotidae</taxon>
        <taxon>Strongylocentrotus</taxon>
    </lineage>
</organism>
<dbReference type="OrthoDB" id="10266980at2759"/>
<dbReference type="KEGG" id="spu:585019"/>
<reference evidence="8" key="2">
    <citation type="submission" date="2021-01" db="UniProtKB">
        <authorList>
            <consortium name="EnsemblMetazoa"/>
        </authorList>
    </citation>
    <scope>IDENTIFICATION</scope>
</reference>
<dbReference type="GO" id="GO:0071709">
    <property type="term" value="P:membrane assembly"/>
    <property type="evidence" value="ECO:0000318"/>
    <property type="project" value="GO_Central"/>
</dbReference>
<protein>
    <recommendedName>
        <fullName evidence="7">TLC domain-containing protein</fullName>
    </recommendedName>
</protein>
<comment type="subcellular location">
    <subcellularLocation>
        <location evidence="1">Membrane</location>
        <topology evidence="1">Multi-pass membrane protein</topology>
    </subcellularLocation>
</comment>
<dbReference type="InParanoid" id="A0A7M7PC81"/>
<feature type="transmembrane region" description="Helical" evidence="6">
    <location>
        <begin position="224"/>
        <end position="245"/>
    </location>
</feature>
<evidence type="ECO:0000259" key="7">
    <source>
        <dbReference type="PROSITE" id="PS50922"/>
    </source>
</evidence>
<evidence type="ECO:0000256" key="2">
    <source>
        <dbReference type="ARBA" id="ARBA00022692"/>
    </source>
</evidence>